<name>A0A4T2BWU2_9MICO</name>
<feature type="transmembrane region" description="Helical" evidence="1">
    <location>
        <begin position="93"/>
        <end position="116"/>
    </location>
</feature>
<protein>
    <submittedName>
        <fullName evidence="2">DUF805 domain-containing protein</fullName>
    </submittedName>
</protein>
<evidence type="ECO:0000313" key="3">
    <source>
        <dbReference type="Proteomes" id="UP000306192"/>
    </source>
</evidence>
<dbReference type="PANTHER" id="PTHR34980:SF2">
    <property type="entry name" value="INNER MEMBRANE PROTEIN YHAH-RELATED"/>
    <property type="match status" value="1"/>
</dbReference>
<keyword evidence="1" id="KW-1133">Transmembrane helix</keyword>
<dbReference type="GO" id="GO:0005886">
    <property type="term" value="C:plasma membrane"/>
    <property type="evidence" value="ECO:0007669"/>
    <property type="project" value="TreeGrafter"/>
</dbReference>
<reference evidence="2 3" key="1">
    <citation type="journal article" date="2019" name="Microorganisms">
        <title>Systematic Affiliation and Genome Analysis of Subtercola vilae DB165(T) with Particular Emphasis on Cold Adaptation of an Isolate from a High-Altitude Cold Volcano Lake.</title>
        <authorList>
            <person name="Villalobos A.S."/>
            <person name="Wiese J."/>
            <person name="Imhoff J.F."/>
            <person name="Dorador C."/>
            <person name="Keller A."/>
            <person name="Hentschel U."/>
        </authorList>
    </citation>
    <scope>NUCLEOTIDE SEQUENCE [LARGE SCALE GENOMIC DNA]</scope>
    <source>
        <strain evidence="2 3">DB165</strain>
    </source>
</reference>
<feature type="transmembrane region" description="Helical" evidence="1">
    <location>
        <begin position="128"/>
        <end position="149"/>
    </location>
</feature>
<keyword evidence="1" id="KW-0472">Membrane</keyword>
<dbReference type="RefSeq" id="WP_136642754.1">
    <property type="nucleotide sequence ID" value="NZ_QYRT01000027.1"/>
</dbReference>
<feature type="transmembrane region" description="Helical" evidence="1">
    <location>
        <begin position="55"/>
        <end position="81"/>
    </location>
</feature>
<proteinExistence type="predicted"/>
<gene>
    <name evidence="2" type="ORF">D4765_13155</name>
</gene>
<dbReference type="AlphaFoldDB" id="A0A4T2BWU2"/>
<dbReference type="InterPro" id="IPR008523">
    <property type="entry name" value="DUF805"/>
</dbReference>
<dbReference type="Pfam" id="PF05656">
    <property type="entry name" value="DUF805"/>
    <property type="match status" value="1"/>
</dbReference>
<keyword evidence="3" id="KW-1185">Reference proteome</keyword>
<accession>A0A4T2BWU2</accession>
<organism evidence="2 3">
    <name type="scientific">Subtercola vilae</name>
    <dbReference type="NCBI Taxonomy" id="2056433"/>
    <lineage>
        <taxon>Bacteria</taxon>
        <taxon>Bacillati</taxon>
        <taxon>Actinomycetota</taxon>
        <taxon>Actinomycetes</taxon>
        <taxon>Micrococcales</taxon>
        <taxon>Microbacteriaceae</taxon>
        <taxon>Subtercola</taxon>
    </lineage>
</organism>
<dbReference type="OrthoDB" id="9812349at2"/>
<comment type="caution">
    <text evidence="2">The sequence shown here is derived from an EMBL/GenBank/DDBJ whole genome shotgun (WGS) entry which is preliminary data.</text>
</comment>
<evidence type="ECO:0000256" key="1">
    <source>
        <dbReference type="SAM" id="Phobius"/>
    </source>
</evidence>
<dbReference type="EMBL" id="QYRT01000027">
    <property type="protein sequence ID" value="TIH34336.1"/>
    <property type="molecule type" value="Genomic_DNA"/>
</dbReference>
<sequence>MTIPPAPPAPQSNASYKEGPVPLWAPYYNAPLGEAVRRFFKKYATFTGRASRAEYWWWALVAAVIGIVGEILLVATGAGMVNSDGTVNSISPGYVIVAIVFSLYGLATIIPTLALIVRRLHDGNYAGWFIFLGLIPFVGGIILLVFVLLPPKPEGARFDIAA</sequence>
<evidence type="ECO:0000313" key="2">
    <source>
        <dbReference type="EMBL" id="TIH34336.1"/>
    </source>
</evidence>
<dbReference type="PANTHER" id="PTHR34980">
    <property type="entry name" value="INNER MEMBRANE PROTEIN-RELATED-RELATED"/>
    <property type="match status" value="1"/>
</dbReference>
<dbReference type="Proteomes" id="UP000306192">
    <property type="component" value="Unassembled WGS sequence"/>
</dbReference>
<keyword evidence="1" id="KW-0812">Transmembrane</keyword>